<sequence length="337" mass="38896">MKKILFFICPLILLFGCKDKKRNVPDVSNVKASLKVVRFEQDLFAPANENIDQKLGQLDAKYGNFTKDFLYNIVGIPPFPDSVRMHLPTFIHDYQSINDSVQVHFKDLNKTLEPLQLAMKLIHVYFPFYKAPDKLITFVGPFDGYGNVLTSSGMAVGLQMYLGKDFPAYNTEYIQTIYPAYITRRFEPEYLPVNCVKNLIEDMYPNKSQSLPLVQQMIEAGKRMYVLDQLLPYVADTVKIGYTNDQLEGSYKREEAIWNYFTVNNLLYSIELDETREYVNDGPKTNALGEDSPGNIGTFIGWQIVKKWMEKNEKTTLIHLMDTPADQIFKEAKYKPH</sequence>
<dbReference type="KEGG" id="arac:E0W69_018350"/>
<accession>A0A5P2G4T6</accession>
<dbReference type="RefSeq" id="WP_131331520.1">
    <property type="nucleotide sequence ID" value="NZ_CP044016.1"/>
</dbReference>
<dbReference type="InterPro" id="IPR019853">
    <property type="entry name" value="GldB-like"/>
</dbReference>
<evidence type="ECO:0008006" key="3">
    <source>
        <dbReference type="Google" id="ProtNLM"/>
    </source>
</evidence>
<name>A0A5P2G4T6_9BACT</name>
<protein>
    <recommendedName>
        <fullName evidence="3">Gliding motility lipoprotein GldB</fullName>
    </recommendedName>
</protein>
<evidence type="ECO:0000313" key="1">
    <source>
        <dbReference type="EMBL" id="QES90535.1"/>
    </source>
</evidence>
<reference evidence="1 2" key="1">
    <citation type="submission" date="2019-09" db="EMBL/GenBank/DDBJ databases">
        <title>Complete genome sequence of Arachidicoccus sp. B3-10 isolated from apple orchard soil.</title>
        <authorList>
            <person name="Kim H.S."/>
            <person name="Han K.-I."/>
            <person name="Suh M.K."/>
            <person name="Lee K.C."/>
            <person name="Eom M.K."/>
            <person name="Kim J.-S."/>
            <person name="Kang S.W."/>
            <person name="Sin Y."/>
            <person name="Lee J.-S."/>
        </authorList>
    </citation>
    <scope>NUCLEOTIDE SEQUENCE [LARGE SCALE GENOMIC DNA]</scope>
    <source>
        <strain evidence="1 2">B3-10</strain>
    </source>
</reference>
<dbReference type="PROSITE" id="PS51257">
    <property type="entry name" value="PROKAR_LIPOPROTEIN"/>
    <property type="match status" value="1"/>
</dbReference>
<dbReference type="Proteomes" id="UP000292424">
    <property type="component" value="Chromosome"/>
</dbReference>
<organism evidence="1 2">
    <name type="scientific">Rhizosphaericola mali</name>
    <dbReference type="NCBI Taxonomy" id="2545455"/>
    <lineage>
        <taxon>Bacteria</taxon>
        <taxon>Pseudomonadati</taxon>
        <taxon>Bacteroidota</taxon>
        <taxon>Chitinophagia</taxon>
        <taxon>Chitinophagales</taxon>
        <taxon>Chitinophagaceae</taxon>
        <taxon>Rhizosphaericola</taxon>
    </lineage>
</organism>
<dbReference type="AlphaFoldDB" id="A0A5P2G4T6"/>
<gene>
    <name evidence="1" type="ORF">E0W69_018350</name>
</gene>
<evidence type="ECO:0000313" key="2">
    <source>
        <dbReference type="Proteomes" id="UP000292424"/>
    </source>
</evidence>
<dbReference type="EMBL" id="CP044016">
    <property type="protein sequence ID" value="QES90535.1"/>
    <property type="molecule type" value="Genomic_DNA"/>
</dbReference>
<dbReference type="Pfam" id="PF25594">
    <property type="entry name" value="GldB_lipo"/>
    <property type="match status" value="1"/>
</dbReference>
<keyword evidence="2" id="KW-1185">Reference proteome</keyword>
<proteinExistence type="predicted"/>
<dbReference type="OrthoDB" id="976022at2"/>